<evidence type="ECO:0000313" key="3">
    <source>
        <dbReference type="Proteomes" id="UP000292580"/>
    </source>
</evidence>
<gene>
    <name evidence="2" type="ORF">CUJ86_07055</name>
</gene>
<dbReference type="InterPro" id="IPR043827">
    <property type="entry name" value="DUF5804"/>
</dbReference>
<evidence type="ECO:0000256" key="1">
    <source>
        <dbReference type="SAM" id="Phobius"/>
    </source>
</evidence>
<proteinExistence type="predicted"/>
<organism evidence="2 3">
    <name type="scientific">Methanofollis fontis</name>
    <dbReference type="NCBI Taxonomy" id="2052832"/>
    <lineage>
        <taxon>Archaea</taxon>
        <taxon>Methanobacteriati</taxon>
        <taxon>Methanobacteriota</taxon>
        <taxon>Stenosarchaea group</taxon>
        <taxon>Methanomicrobia</taxon>
        <taxon>Methanomicrobiales</taxon>
        <taxon>Methanomicrobiaceae</taxon>
        <taxon>Methanofollis</taxon>
    </lineage>
</organism>
<keyword evidence="1" id="KW-0472">Membrane</keyword>
<dbReference type="EMBL" id="PGCL01000003">
    <property type="protein sequence ID" value="TAJ43819.1"/>
    <property type="molecule type" value="Genomic_DNA"/>
</dbReference>
<dbReference type="AlphaFoldDB" id="A0A483CLD2"/>
<sequence>MELLLIGKDGTDLYHTLFSSETSREILRFYRPKRRGFGISVTVISLGAALSLASELRWYIRRYVRLALIEAEPGTYWTLGYARAIDGREGDRESLEGRTTLFSLDESPETGGTEKIRVRTLPDEEIG</sequence>
<dbReference type="Proteomes" id="UP000292580">
    <property type="component" value="Unassembled WGS sequence"/>
</dbReference>
<keyword evidence="1" id="KW-1133">Transmembrane helix</keyword>
<dbReference type="RefSeq" id="WP_130646873.1">
    <property type="nucleotide sequence ID" value="NZ_PGCL01000003.1"/>
</dbReference>
<feature type="transmembrane region" description="Helical" evidence="1">
    <location>
        <begin position="37"/>
        <end position="60"/>
    </location>
</feature>
<accession>A0A483CLD2</accession>
<dbReference type="Pfam" id="PF19120">
    <property type="entry name" value="DUF5804"/>
    <property type="match status" value="1"/>
</dbReference>
<comment type="caution">
    <text evidence="2">The sequence shown here is derived from an EMBL/GenBank/DDBJ whole genome shotgun (WGS) entry which is preliminary data.</text>
</comment>
<protein>
    <submittedName>
        <fullName evidence="2">Uncharacterized protein</fullName>
    </submittedName>
</protein>
<evidence type="ECO:0000313" key="2">
    <source>
        <dbReference type="EMBL" id="TAJ43819.1"/>
    </source>
</evidence>
<reference evidence="2 3" key="1">
    <citation type="submission" date="2017-11" db="EMBL/GenBank/DDBJ databases">
        <title>Isolation and Characterization of Methanofollis Species from Methane Seep Offshore SW Taiwan.</title>
        <authorList>
            <person name="Teng N.-H."/>
            <person name="Lai M.-C."/>
            <person name="Chen S.-C."/>
        </authorList>
    </citation>
    <scope>NUCLEOTIDE SEQUENCE [LARGE SCALE GENOMIC DNA]</scope>
    <source>
        <strain evidence="2 3">FWC-SCC2</strain>
    </source>
</reference>
<keyword evidence="3" id="KW-1185">Reference proteome</keyword>
<dbReference type="OrthoDB" id="111148at2157"/>
<keyword evidence="1" id="KW-0812">Transmembrane</keyword>
<name>A0A483CLD2_9EURY</name>